<evidence type="ECO:0000313" key="2">
    <source>
        <dbReference type="EMBL" id="KAG7397948.1"/>
    </source>
</evidence>
<protein>
    <submittedName>
        <fullName evidence="2">Uncharacterized protein</fullName>
    </submittedName>
</protein>
<gene>
    <name evidence="2" type="ORF">PHYBOEH_011947</name>
</gene>
<feature type="region of interest" description="Disordered" evidence="1">
    <location>
        <begin position="53"/>
        <end position="88"/>
    </location>
</feature>
<reference evidence="2" key="1">
    <citation type="submission" date="2021-02" db="EMBL/GenBank/DDBJ databases">
        <authorList>
            <person name="Palmer J.M."/>
        </authorList>
    </citation>
    <scope>NUCLEOTIDE SEQUENCE</scope>
    <source>
        <strain evidence="2">SCRP23</strain>
    </source>
</reference>
<name>A0A8T1X0D7_9STRA</name>
<dbReference type="OrthoDB" id="129087at2759"/>
<accession>A0A8T1X0D7</accession>
<evidence type="ECO:0000313" key="3">
    <source>
        <dbReference type="Proteomes" id="UP000693981"/>
    </source>
</evidence>
<dbReference type="Proteomes" id="UP000693981">
    <property type="component" value="Unassembled WGS sequence"/>
</dbReference>
<proteinExistence type="predicted"/>
<keyword evidence="3" id="KW-1185">Reference proteome</keyword>
<evidence type="ECO:0000256" key="1">
    <source>
        <dbReference type="SAM" id="MobiDB-lite"/>
    </source>
</evidence>
<dbReference type="EMBL" id="JAGDFL010000095">
    <property type="protein sequence ID" value="KAG7397948.1"/>
    <property type="molecule type" value="Genomic_DNA"/>
</dbReference>
<dbReference type="AlphaFoldDB" id="A0A8T1X0D7"/>
<comment type="caution">
    <text evidence="2">The sequence shown here is derived from an EMBL/GenBank/DDBJ whole genome shotgun (WGS) entry which is preliminary data.</text>
</comment>
<sequence>MPTEISHENVSEALDDFDSDSFLIALCLDRIFSPLDNDDFNAGEEDWLMQLSSDAEGDEDSVLFDKDESDADNEESVPSFEEDEPDEPITFDLQKDALDSLQLGGWDVFWM</sequence>
<feature type="compositionally biased region" description="Acidic residues" evidence="1">
    <location>
        <begin position="55"/>
        <end position="88"/>
    </location>
</feature>
<organism evidence="2 3">
    <name type="scientific">Phytophthora boehmeriae</name>
    <dbReference type="NCBI Taxonomy" id="109152"/>
    <lineage>
        <taxon>Eukaryota</taxon>
        <taxon>Sar</taxon>
        <taxon>Stramenopiles</taxon>
        <taxon>Oomycota</taxon>
        <taxon>Peronosporomycetes</taxon>
        <taxon>Peronosporales</taxon>
        <taxon>Peronosporaceae</taxon>
        <taxon>Phytophthora</taxon>
    </lineage>
</organism>